<dbReference type="InterPro" id="IPR053967">
    <property type="entry name" value="LlgE_F_G-like_D1"/>
</dbReference>
<sequence>MDNASYTALTRQTGLRKEMQAVANNIANLSTTGFRKEGVVFAEHIKALDPESESLSMAHASVARTDFSQGALKQTNGTFDLAIEGNGFFLVETEGGQRLSRGGAFLANSEGDLVTPDGARVLDAGQAPIFVPPDALEISIGSDGTLTADGRPISQIGVFEPTETNSLSRENGVRFAFEGDLRPQTESQVLQGFVEDSNVNPIIEVSRMIEVQRAYEQGQNFLEKEDERIRSVLRTLG</sequence>
<accession>A0AAE3IY74</accession>
<dbReference type="NCBIfam" id="TIGR03506">
    <property type="entry name" value="FlgEFG_subfam"/>
    <property type="match status" value="1"/>
</dbReference>
<dbReference type="GO" id="GO:0030694">
    <property type="term" value="C:bacterial-type flagellum basal body, rod"/>
    <property type="evidence" value="ECO:0007669"/>
    <property type="project" value="UniProtKB-UniRule"/>
</dbReference>
<dbReference type="Pfam" id="PF22692">
    <property type="entry name" value="LlgE_F_G_D1"/>
    <property type="match status" value="1"/>
</dbReference>
<evidence type="ECO:0000313" key="9">
    <source>
        <dbReference type="Proteomes" id="UP001208041"/>
    </source>
</evidence>
<comment type="caution">
    <text evidence="8">The sequence shown here is derived from an EMBL/GenBank/DDBJ whole genome shotgun (WGS) entry which is preliminary data.</text>
</comment>
<evidence type="ECO:0000259" key="6">
    <source>
        <dbReference type="Pfam" id="PF06429"/>
    </source>
</evidence>
<gene>
    <name evidence="8" type="ORF">OH136_00775</name>
</gene>
<keyword evidence="8" id="KW-0969">Cilium</keyword>
<name>A0AAE3IY74_9RHOB</name>
<feature type="domain" description="Flagellar basal-body/hook protein C-terminal" evidence="6">
    <location>
        <begin position="191"/>
        <end position="234"/>
    </location>
</feature>
<dbReference type="InterPro" id="IPR010930">
    <property type="entry name" value="Flg_bb/hook_C_dom"/>
</dbReference>
<keyword evidence="9" id="KW-1185">Reference proteome</keyword>
<evidence type="ECO:0000259" key="7">
    <source>
        <dbReference type="Pfam" id="PF22692"/>
    </source>
</evidence>
<dbReference type="InterPro" id="IPR020013">
    <property type="entry name" value="Flagellar_FlgE/F/G"/>
</dbReference>
<dbReference type="InterPro" id="IPR019776">
    <property type="entry name" value="Flagellar_basal_body_rod_CS"/>
</dbReference>
<comment type="similarity">
    <text evidence="2 4">Belongs to the flagella basal body rod proteins family.</text>
</comment>
<dbReference type="NCBIfam" id="TIGR02490">
    <property type="entry name" value="flgF"/>
    <property type="match status" value="1"/>
</dbReference>
<comment type="subcellular location">
    <subcellularLocation>
        <location evidence="1 4">Bacterial flagellum basal body</location>
    </subcellularLocation>
</comment>
<feature type="domain" description="Flagellar basal body rod protein N-terminal" evidence="5">
    <location>
        <begin position="6"/>
        <end position="35"/>
    </location>
</feature>
<dbReference type="EMBL" id="JAOYFC010000001">
    <property type="protein sequence ID" value="MCV6823073.1"/>
    <property type="molecule type" value="Genomic_DNA"/>
</dbReference>
<dbReference type="PANTHER" id="PTHR30435">
    <property type="entry name" value="FLAGELLAR PROTEIN"/>
    <property type="match status" value="1"/>
</dbReference>
<evidence type="ECO:0000259" key="5">
    <source>
        <dbReference type="Pfam" id="PF00460"/>
    </source>
</evidence>
<protein>
    <recommendedName>
        <fullName evidence="4">Flagellar basal-body rod protein FlgF</fullName>
    </recommendedName>
</protein>
<evidence type="ECO:0000313" key="8">
    <source>
        <dbReference type="EMBL" id="MCV6823073.1"/>
    </source>
</evidence>
<dbReference type="SUPFAM" id="SSF117143">
    <property type="entry name" value="Flagellar hook protein flgE"/>
    <property type="match status" value="1"/>
</dbReference>
<dbReference type="RefSeq" id="WP_263951903.1">
    <property type="nucleotide sequence ID" value="NZ_JAOYFC010000001.1"/>
</dbReference>
<reference evidence="8" key="1">
    <citation type="submission" date="2022-10" db="EMBL/GenBank/DDBJ databases">
        <authorList>
            <person name="Yue Y."/>
        </authorList>
    </citation>
    <scope>NUCLEOTIDE SEQUENCE</scope>
    <source>
        <strain evidence="8">Z654</strain>
    </source>
</reference>
<evidence type="ECO:0000256" key="1">
    <source>
        <dbReference type="ARBA" id="ARBA00004117"/>
    </source>
</evidence>
<feature type="domain" description="Flagellar hook protein FlgE/F/G-like D1" evidence="7">
    <location>
        <begin position="82"/>
        <end position="148"/>
    </location>
</feature>
<dbReference type="PANTHER" id="PTHR30435:SF19">
    <property type="entry name" value="FLAGELLAR BASAL-BODY ROD PROTEIN FLGG"/>
    <property type="match status" value="1"/>
</dbReference>
<keyword evidence="8" id="KW-0282">Flagellum</keyword>
<dbReference type="InterPro" id="IPR001444">
    <property type="entry name" value="Flag_bb_rod_N"/>
</dbReference>
<dbReference type="NCBIfam" id="NF009332">
    <property type="entry name" value="PRK12690.1"/>
    <property type="match status" value="1"/>
</dbReference>
<dbReference type="Pfam" id="PF00460">
    <property type="entry name" value="Flg_bb_rod"/>
    <property type="match status" value="1"/>
</dbReference>
<dbReference type="InterPro" id="IPR012836">
    <property type="entry name" value="FlgF"/>
</dbReference>
<dbReference type="AlphaFoldDB" id="A0AAE3IY74"/>
<dbReference type="GO" id="GO:0071978">
    <property type="term" value="P:bacterial-type flagellum-dependent swarming motility"/>
    <property type="evidence" value="ECO:0007669"/>
    <property type="project" value="TreeGrafter"/>
</dbReference>
<evidence type="ECO:0000256" key="2">
    <source>
        <dbReference type="ARBA" id="ARBA00009677"/>
    </source>
</evidence>
<dbReference type="PROSITE" id="PS00588">
    <property type="entry name" value="FLAGELLA_BB_ROD"/>
    <property type="match status" value="1"/>
</dbReference>
<dbReference type="Pfam" id="PF06429">
    <property type="entry name" value="Flg_bbr_C"/>
    <property type="match status" value="1"/>
</dbReference>
<comment type="subunit">
    <text evidence="4">The basal body constitutes a major portion of the flagellar organelle and consists of five rings (E,L,P,S, and M) mounted on a central rod. The rod consists of about 26 subunits of FlgG in the distal portion, and FlgB, FlgC and FlgF are thought to build up the proximal portion of the rod with about 6 subunits each.</text>
</comment>
<keyword evidence="3 4" id="KW-0975">Bacterial flagellum</keyword>
<organism evidence="8 9">
    <name type="scientific">Halocynthiibacter halioticoli</name>
    <dbReference type="NCBI Taxonomy" id="2986804"/>
    <lineage>
        <taxon>Bacteria</taxon>
        <taxon>Pseudomonadati</taxon>
        <taxon>Pseudomonadota</taxon>
        <taxon>Alphaproteobacteria</taxon>
        <taxon>Rhodobacterales</taxon>
        <taxon>Paracoccaceae</taxon>
        <taxon>Halocynthiibacter</taxon>
    </lineage>
</organism>
<dbReference type="InterPro" id="IPR037925">
    <property type="entry name" value="FlgE/F/G-like"/>
</dbReference>
<keyword evidence="8" id="KW-0966">Cell projection</keyword>
<dbReference type="Proteomes" id="UP001208041">
    <property type="component" value="Unassembled WGS sequence"/>
</dbReference>
<evidence type="ECO:0000256" key="3">
    <source>
        <dbReference type="ARBA" id="ARBA00023143"/>
    </source>
</evidence>
<proteinExistence type="inferred from homology"/>
<evidence type="ECO:0000256" key="4">
    <source>
        <dbReference type="RuleBase" id="RU362116"/>
    </source>
</evidence>